<dbReference type="PANTHER" id="PTHR11236:SF9">
    <property type="entry name" value="ANTHRANILATE SYNTHASE COMPONENT 1"/>
    <property type="match status" value="1"/>
</dbReference>
<dbReference type="GO" id="GO:0004049">
    <property type="term" value="F:anthranilate synthase activity"/>
    <property type="evidence" value="ECO:0007669"/>
    <property type="project" value="UniProtKB-EC"/>
</dbReference>
<dbReference type="Proteomes" id="UP000029558">
    <property type="component" value="Chromosome"/>
</dbReference>
<reference evidence="1 2" key="1">
    <citation type="journal article" date="2014" name="Genome Announc.">
        <title>Comparative Genome Analysis of Two Isolates of the Fish Pathogen Piscirickettsia salmonis from Different Hosts Reveals Major Differences in Virulence-Associated Secretion Systems.</title>
        <authorList>
            <person name="Bohle H."/>
            <person name="Henriquez P."/>
            <person name="Grothusen H."/>
            <person name="Navas E."/>
            <person name="Sandoval A."/>
            <person name="Bustamante F."/>
            <person name="Bustos P."/>
            <person name="Mancilla M."/>
        </authorList>
    </citation>
    <scope>NUCLEOTIDE SEQUENCE [LARGE SCALE GENOMIC DNA]</scope>
    <source>
        <strain evidence="2">B1-32597</strain>
    </source>
</reference>
<dbReference type="EC" id="4.1.3.27" evidence="1"/>
<proteinExistence type="predicted"/>
<dbReference type="Gene3D" id="3.60.120.10">
    <property type="entry name" value="Anthranilate synthase"/>
    <property type="match status" value="1"/>
</dbReference>
<evidence type="ECO:0000313" key="2">
    <source>
        <dbReference type="Proteomes" id="UP000029558"/>
    </source>
</evidence>
<dbReference type="RefSeq" id="WP_017377372.1">
    <property type="nucleotide sequence ID" value="NZ_CP012508.1"/>
</dbReference>
<sequence length="489" mass="53879">MLASLSHQEFLALAKQQTRIIVFKEASFDDFGAVESFRNIQAIDEKALLLESADPEHKRFLSTTIASRAVAELSIKNNQCEYSTDNNTQRELEIEPFAVLRAALQQYQAISSQVLPGVIGGSFGFISYESVKHLPGIKDLQQSDNPDYIFRFYQDQIHYDYQQRKLILATVVDLDNKADGYYQALDRIEILTTQVACEKPVDAKISPSGADVYQHLDVITQDDHYADMVAKAKPYILSGDIFQMVPSADFKVKIKSDALVIYQQLRALSCAPYLCFSQVGGQEVMVASPEVLVNVHNQLIETRPLAGTVRLQSGADEEQLAVQLQSSVKDGAEHMMLVDLGRNDLGKVAKAGSVKVTALKEVLKLSHVMHLSSTVVGELKDNCDFFDAISATLPAGTLSGAPKIRAMQLINQLENSPRGYYGGCFCMVDAEQNLTSAIAIRMLSIKNGIGTIRAGGGIVHDSDIQDEVNERRNKARMLLEAILAAEKSQ</sequence>
<organism evidence="1 2">
    <name type="scientific">Piscirickettsia salmonis</name>
    <dbReference type="NCBI Taxonomy" id="1238"/>
    <lineage>
        <taxon>Bacteria</taxon>
        <taxon>Pseudomonadati</taxon>
        <taxon>Pseudomonadota</taxon>
        <taxon>Gammaproteobacteria</taxon>
        <taxon>Thiotrichales</taxon>
        <taxon>Piscirickettsiaceae</taxon>
        <taxon>Piscirickettsia</taxon>
    </lineage>
</organism>
<name>A0A1L6TFE2_PISSA</name>
<dbReference type="InterPro" id="IPR005801">
    <property type="entry name" value="ADC_synthase"/>
</dbReference>
<evidence type="ECO:0000313" key="1">
    <source>
        <dbReference type="EMBL" id="ALB24243.1"/>
    </source>
</evidence>
<dbReference type="GO" id="GO:0000162">
    <property type="term" value="P:L-tryptophan biosynthetic process"/>
    <property type="evidence" value="ECO:0007669"/>
    <property type="project" value="TreeGrafter"/>
</dbReference>
<keyword evidence="1" id="KW-0456">Lyase</keyword>
<dbReference type="AlphaFoldDB" id="A0A1L6TFE2"/>
<dbReference type="Pfam" id="PF04715">
    <property type="entry name" value="Anth_synt_I_N"/>
    <property type="match status" value="1"/>
</dbReference>
<accession>A0A1L6TFE2</accession>
<dbReference type="InterPro" id="IPR006805">
    <property type="entry name" value="Anth_synth_I_N"/>
</dbReference>
<dbReference type="OrthoDB" id="9803598at2"/>
<dbReference type="PANTHER" id="PTHR11236">
    <property type="entry name" value="AMINOBENZOATE/ANTHRANILATE SYNTHASE"/>
    <property type="match status" value="1"/>
</dbReference>
<dbReference type="InterPro" id="IPR015890">
    <property type="entry name" value="Chorismate_C"/>
</dbReference>
<dbReference type="InterPro" id="IPR019999">
    <property type="entry name" value="Anth_synth_I-like"/>
</dbReference>
<gene>
    <name evidence="1" type="ORF">KU39_3070</name>
</gene>
<protein>
    <submittedName>
        <fullName evidence="1">Chorismate-binding enzyme family protein</fullName>
        <ecNumber evidence="1">4.1.3.27</ecNumber>
    </submittedName>
</protein>
<dbReference type="Pfam" id="PF00425">
    <property type="entry name" value="Chorismate_bind"/>
    <property type="match status" value="1"/>
</dbReference>
<dbReference type="SUPFAM" id="SSF56322">
    <property type="entry name" value="ADC synthase"/>
    <property type="match status" value="1"/>
</dbReference>
<dbReference type="PRINTS" id="PR00095">
    <property type="entry name" value="ANTSNTHASEI"/>
</dbReference>
<dbReference type="EMBL" id="CP012508">
    <property type="protein sequence ID" value="ALB24243.1"/>
    <property type="molecule type" value="Genomic_DNA"/>
</dbReference>